<organism evidence="10 11">
    <name type="scientific">Oopsacas minuta</name>
    <dbReference type="NCBI Taxonomy" id="111878"/>
    <lineage>
        <taxon>Eukaryota</taxon>
        <taxon>Metazoa</taxon>
        <taxon>Porifera</taxon>
        <taxon>Hexactinellida</taxon>
        <taxon>Hexasterophora</taxon>
        <taxon>Lyssacinosida</taxon>
        <taxon>Leucopsacidae</taxon>
        <taxon>Oopsacas</taxon>
    </lineage>
</organism>
<dbReference type="Gene3D" id="3.30.1010.10">
    <property type="entry name" value="Phosphatidylinositol 3-kinase Catalytic Subunit, Chain A, domain 4"/>
    <property type="match status" value="1"/>
</dbReference>
<dbReference type="Gene3D" id="1.10.1070.11">
    <property type="entry name" value="Phosphatidylinositol 3-/4-kinase, catalytic domain"/>
    <property type="match status" value="1"/>
</dbReference>
<evidence type="ECO:0000256" key="4">
    <source>
        <dbReference type="ARBA" id="ARBA00022777"/>
    </source>
</evidence>
<comment type="subcellular location">
    <subcellularLocation>
        <location evidence="1">Mitochondrion outer membrane</location>
        <topology evidence="1">Peripheral membrane protein</topology>
    </subcellularLocation>
    <subcellularLocation>
        <location evidence="6">Rough endoplasmic reticulum membrane</location>
        <topology evidence="6">Peripheral membrane protein</topology>
    </subcellularLocation>
</comment>
<dbReference type="InterPro" id="IPR057754">
    <property type="entry name" value="PI4-kinase_beta/PIK1_cat"/>
</dbReference>
<dbReference type="SMART" id="SM00146">
    <property type="entry name" value="PI3Kc"/>
    <property type="match status" value="1"/>
</dbReference>
<proteinExistence type="predicted"/>
<dbReference type="GO" id="GO:0030867">
    <property type="term" value="C:rough endoplasmic reticulum membrane"/>
    <property type="evidence" value="ECO:0007669"/>
    <property type="project" value="UniProtKB-SubCell"/>
</dbReference>
<dbReference type="AlphaFoldDB" id="A0AAV7JZD7"/>
<dbReference type="PROSITE" id="PS50290">
    <property type="entry name" value="PI3_4_KINASE_3"/>
    <property type="match status" value="1"/>
</dbReference>
<comment type="catalytic activity">
    <reaction evidence="5">
        <text>a 1,2-diacyl-sn-glycero-3-phospho-(1D-myo-inositol) + ATP = a 1,2-diacyl-sn-glycero-3-phospho-(1D-myo-inositol 4-phosphate) + ADP + H(+)</text>
        <dbReference type="Rhea" id="RHEA:19877"/>
        <dbReference type="ChEBI" id="CHEBI:15378"/>
        <dbReference type="ChEBI" id="CHEBI:30616"/>
        <dbReference type="ChEBI" id="CHEBI:57880"/>
        <dbReference type="ChEBI" id="CHEBI:58178"/>
        <dbReference type="ChEBI" id="CHEBI:456216"/>
        <dbReference type="EC" id="2.7.1.67"/>
    </reaction>
    <physiologicalReaction direction="left-to-right" evidence="5">
        <dbReference type="Rhea" id="RHEA:19878"/>
    </physiologicalReaction>
</comment>
<dbReference type="Pfam" id="PF21245">
    <property type="entry name" value="PI4KB-PIK1_PIK"/>
    <property type="match status" value="1"/>
</dbReference>
<feature type="domain" description="PIK helical" evidence="9">
    <location>
        <begin position="1"/>
        <end position="165"/>
    </location>
</feature>
<dbReference type="SUPFAM" id="SSF56112">
    <property type="entry name" value="Protein kinase-like (PK-like)"/>
    <property type="match status" value="1"/>
</dbReference>
<evidence type="ECO:0000259" key="9">
    <source>
        <dbReference type="PROSITE" id="PS51545"/>
    </source>
</evidence>
<dbReference type="GO" id="GO:0046854">
    <property type="term" value="P:phosphatidylinositol phosphate biosynthetic process"/>
    <property type="evidence" value="ECO:0007669"/>
    <property type="project" value="InterPro"/>
</dbReference>
<dbReference type="PANTHER" id="PTHR10048">
    <property type="entry name" value="PHOSPHATIDYLINOSITOL KINASE"/>
    <property type="match status" value="1"/>
</dbReference>
<dbReference type="PROSITE" id="PS51545">
    <property type="entry name" value="PIK_HELICAL"/>
    <property type="match status" value="1"/>
</dbReference>
<dbReference type="InterPro" id="IPR042236">
    <property type="entry name" value="PI3K_accessory_sf"/>
</dbReference>
<dbReference type="GO" id="GO:0005741">
    <property type="term" value="C:mitochondrial outer membrane"/>
    <property type="evidence" value="ECO:0007669"/>
    <property type="project" value="UniProtKB-SubCell"/>
</dbReference>
<dbReference type="InterPro" id="IPR001263">
    <property type="entry name" value="PI3K_accessory_dom"/>
</dbReference>
<evidence type="ECO:0000256" key="1">
    <source>
        <dbReference type="ARBA" id="ARBA00004450"/>
    </source>
</evidence>
<dbReference type="Proteomes" id="UP001165289">
    <property type="component" value="Unassembled WGS sequence"/>
</dbReference>
<evidence type="ECO:0000313" key="10">
    <source>
        <dbReference type="EMBL" id="KAI6653844.1"/>
    </source>
</evidence>
<reference evidence="10 11" key="1">
    <citation type="journal article" date="2023" name="BMC Biol.">
        <title>The compact genome of the sponge Oopsacas minuta (Hexactinellida) is lacking key metazoan core genes.</title>
        <authorList>
            <person name="Santini S."/>
            <person name="Schenkelaars Q."/>
            <person name="Jourda C."/>
            <person name="Duchesne M."/>
            <person name="Belahbib H."/>
            <person name="Rocher C."/>
            <person name="Selva M."/>
            <person name="Riesgo A."/>
            <person name="Vervoort M."/>
            <person name="Leys S.P."/>
            <person name="Kodjabachian L."/>
            <person name="Le Bivic A."/>
            <person name="Borchiellini C."/>
            <person name="Claverie J.M."/>
            <person name="Renard E."/>
        </authorList>
    </citation>
    <scope>NUCLEOTIDE SEQUENCE [LARGE SCALE GENOMIC DNA]</scope>
    <source>
        <strain evidence="10">SPO-2</strain>
    </source>
</reference>
<dbReference type="GO" id="GO:0048015">
    <property type="term" value="P:phosphatidylinositol-mediated signaling"/>
    <property type="evidence" value="ECO:0007669"/>
    <property type="project" value="TreeGrafter"/>
</dbReference>
<dbReference type="InterPro" id="IPR011009">
    <property type="entry name" value="Kinase-like_dom_sf"/>
</dbReference>
<evidence type="ECO:0000256" key="6">
    <source>
        <dbReference type="ARBA" id="ARBA00037860"/>
    </source>
</evidence>
<dbReference type="InterPro" id="IPR015433">
    <property type="entry name" value="PI3/4_kinase"/>
</dbReference>
<keyword evidence="4" id="KW-0418">Kinase</keyword>
<dbReference type="InterPro" id="IPR049160">
    <property type="entry name" value="PI4KB-PIK1_PIK"/>
</dbReference>
<dbReference type="GO" id="GO:0004430">
    <property type="term" value="F:1-phosphatidylinositol 4-kinase activity"/>
    <property type="evidence" value="ECO:0007669"/>
    <property type="project" value="UniProtKB-EC"/>
</dbReference>
<sequence length="724" mass="81559">MDSVRVGISMSSPDLTNNNTITHSIKLFTTGSCVNTSLESDSNSEHEKFKNSWLMRLFESAFFDISIALGYLFKSKSPPVLEYLCSQLYNFPAKDVDFYLPQLINLYLRVDELADPLEAFFLHRCGKSIIFSLKLAWLLNAFTRESWAPTELEARGTRLMLLILSEQIHKSNGVIAKNVHQLSQPVISAKQYSDIGGRASPFDFKLPPPQHSSYHHKRSQSADLKFGLAFDNNCRCLYPRDCPLTDQPKCPCQSPQLVAQNAFLFSLCSLSQRMVSVPEKEGRAQQLHVGLTQINLNLPARVCVPLGFKGVKTHQVLRIPGGEAVLLNSKCKAPYLLFLEVSLCESTFYSSLPPPFSKSSCTSPKHKTSSSISAPFNIDSIPASMRRNPSYKSIPNSSYPSTADIFFQPSDIRKRLFKESTDTKIPYYSQSSDKSAVTMSERLQQKEARIRASSPYSYLPSWRLIGVIVKTDNDFRQELLAVQLLGQFLEVWKKEDLPLWVYPYSVVVVSNTAGLIEPIQDALSLHQIKSQTSGSLLDYFRDEFGPEQSPQFLEAQKEFAKSCAGYCLFSYFVQLKDRHNGNILLDSSGHLIHIDFGFMLSISPGSNLGFERSPFKLNKEFVEVMGGAKGESFAFYKQLMLEGFLAARKHMEQIVLLIEILQTGCQLPCFSGGSAYVRSLKERFHFGLTDDNLTSLIESMVDRSITSWTTKLYDSYQYYSSGIL</sequence>
<dbReference type="EC" id="2.7.1.67" evidence="2"/>
<feature type="domain" description="PI3K/PI4K catalytic" evidence="8">
    <location>
        <begin position="444"/>
        <end position="709"/>
    </location>
</feature>
<dbReference type="InterPro" id="IPR036940">
    <property type="entry name" value="PI3/4_kinase_cat_sf"/>
</dbReference>
<evidence type="ECO:0000256" key="3">
    <source>
        <dbReference type="ARBA" id="ARBA00022679"/>
    </source>
</evidence>
<dbReference type="EMBL" id="JAKMXF010000255">
    <property type="protein sequence ID" value="KAI6653844.1"/>
    <property type="molecule type" value="Genomic_DNA"/>
</dbReference>
<evidence type="ECO:0000256" key="7">
    <source>
        <dbReference type="ARBA" id="ARBA00039877"/>
    </source>
</evidence>
<protein>
    <recommendedName>
        <fullName evidence="7">Phosphatidylinositol 4-kinase beta</fullName>
        <ecNumber evidence="2">2.7.1.67</ecNumber>
    </recommendedName>
</protein>
<accession>A0AAV7JZD7</accession>
<name>A0AAV7JZD7_9METZ</name>
<dbReference type="PANTHER" id="PTHR10048:SF22">
    <property type="entry name" value="PHOSPHATIDYLINOSITOL 4-KINASE BETA"/>
    <property type="match status" value="1"/>
</dbReference>
<comment type="caution">
    <text evidence="10">The sequence shown here is derived from an EMBL/GenBank/DDBJ whole genome shotgun (WGS) entry which is preliminary data.</text>
</comment>
<dbReference type="Gene3D" id="1.25.40.70">
    <property type="entry name" value="Phosphatidylinositol 3-kinase, accessory domain (PIK)"/>
    <property type="match status" value="1"/>
</dbReference>
<dbReference type="Pfam" id="PF00454">
    <property type="entry name" value="PI3_PI4_kinase"/>
    <property type="match status" value="1"/>
</dbReference>
<dbReference type="InterPro" id="IPR016024">
    <property type="entry name" value="ARM-type_fold"/>
</dbReference>
<dbReference type="SUPFAM" id="SSF48371">
    <property type="entry name" value="ARM repeat"/>
    <property type="match status" value="1"/>
</dbReference>
<evidence type="ECO:0000259" key="8">
    <source>
        <dbReference type="PROSITE" id="PS50290"/>
    </source>
</evidence>
<keyword evidence="11" id="KW-1185">Reference proteome</keyword>
<dbReference type="FunFam" id="1.10.1070.11:FF:000016">
    <property type="entry name" value="PIK1p Phosphatidylinositol 4-kinase"/>
    <property type="match status" value="1"/>
</dbReference>
<evidence type="ECO:0000256" key="2">
    <source>
        <dbReference type="ARBA" id="ARBA00012169"/>
    </source>
</evidence>
<evidence type="ECO:0000256" key="5">
    <source>
        <dbReference type="ARBA" id="ARBA00036767"/>
    </source>
</evidence>
<dbReference type="InterPro" id="IPR000403">
    <property type="entry name" value="PI3/4_kinase_cat_dom"/>
</dbReference>
<keyword evidence="3" id="KW-0808">Transferase</keyword>
<dbReference type="CDD" id="cd05168">
    <property type="entry name" value="PI4Kc_III_beta"/>
    <property type="match status" value="1"/>
</dbReference>
<evidence type="ECO:0000313" key="11">
    <source>
        <dbReference type="Proteomes" id="UP001165289"/>
    </source>
</evidence>
<gene>
    <name evidence="10" type="ORF">LOD99_3346</name>
</gene>